<reference evidence="1 2" key="1">
    <citation type="submission" date="2021-06" db="EMBL/GenBank/DDBJ databases">
        <title>Caerostris darwini draft genome.</title>
        <authorList>
            <person name="Kono N."/>
            <person name="Arakawa K."/>
        </authorList>
    </citation>
    <scope>NUCLEOTIDE SEQUENCE [LARGE SCALE GENOMIC DNA]</scope>
</reference>
<protein>
    <submittedName>
        <fullName evidence="1">Uncharacterized protein</fullName>
    </submittedName>
</protein>
<evidence type="ECO:0000313" key="1">
    <source>
        <dbReference type="EMBL" id="GIY42173.1"/>
    </source>
</evidence>
<proteinExistence type="predicted"/>
<accession>A0AAV4T662</accession>
<name>A0AAV4T662_9ARAC</name>
<dbReference type="EMBL" id="BPLQ01009159">
    <property type="protein sequence ID" value="GIY42173.1"/>
    <property type="molecule type" value="Genomic_DNA"/>
</dbReference>
<keyword evidence="2" id="KW-1185">Reference proteome</keyword>
<organism evidence="1 2">
    <name type="scientific">Caerostris darwini</name>
    <dbReference type="NCBI Taxonomy" id="1538125"/>
    <lineage>
        <taxon>Eukaryota</taxon>
        <taxon>Metazoa</taxon>
        <taxon>Ecdysozoa</taxon>
        <taxon>Arthropoda</taxon>
        <taxon>Chelicerata</taxon>
        <taxon>Arachnida</taxon>
        <taxon>Araneae</taxon>
        <taxon>Araneomorphae</taxon>
        <taxon>Entelegynae</taxon>
        <taxon>Araneoidea</taxon>
        <taxon>Araneidae</taxon>
        <taxon>Caerostris</taxon>
    </lineage>
</organism>
<sequence>MLYSIFSPKIGDKHVITEPKADLTYVLAPENTSGQPFGRVTFTSKVNGRTSGRGVCPAKVVLVQERSAFDLLQRRKRATADPDLEHSCQSWCSWNSASNTGDPLYNTQ</sequence>
<gene>
    <name evidence="1" type="ORF">CDAR_589321</name>
</gene>
<dbReference type="AlphaFoldDB" id="A0AAV4T662"/>
<dbReference type="Proteomes" id="UP001054837">
    <property type="component" value="Unassembled WGS sequence"/>
</dbReference>
<comment type="caution">
    <text evidence="1">The sequence shown here is derived from an EMBL/GenBank/DDBJ whole genome shotgun (WGS) entry which is preliminary data.</text>
</comment>
<evidence type="ECO:0000313" key="2">
    <source>
        <dbReference type="Proteomes" id="UP001054837"/>
    </source>
</evidence>